<evidence type="ECO:0000256" key="3">
    <source>
        <dbReference type="ARBA" id="ARBA00022737"/>
    </source>
</evidence>
<evidence type="ECO:0000256" key="2">
    <source>
        <dbReference type="ARBA" id="ARBA00022664"/>
    </source>
</evidence>
<keyword evidence="7" id="KW-1185">Reference proteome</keyword>
<comment type="subcellular location">
    <subcellularLocation>
        <location evidence="1">Nucleus</location>
    </subcellularLocation>
</comment>
<evidence type="ECO:0000313" key="6">
    <source>
        <dbReference type="EMBL" id="CAK7900518.1"/>
    </source>
</evidence>
<dbReference type="InterPro" id="IPR003107">
    <property type="entry name" value="HAT"/>
</dbReference>
<dbReference type="Gene3D" id="1.25.40.10">
    <property type="entry name" value="Tetratricopeptide repeat domain"/>
    <property type="match status" value="2"/>
</dbReference>
<dbReference type="PANTHER" id="PTHR17204:SF23">
    <property type="entry name" value="U1 SMALL NUCLEAR RIBONUCLEOPROTEIN COMPONENT PRP42"/>
    <property type="match status" value="1"/>
</dbReference>
<evidence type="ECO:0000256" key="5">
    <source>
        <dbReference type="ARBA" id="ARBA00023242"/>
    </source>
</evidence>
<evidence type="ECO:0000256" key="1">
    <source>
        <dbReference type="ARBA" id="ARBA00004123"/>
    </source>
</evidence>
<reference evidence="6 7" key="1">
    <citation type="submission" date="2024-01" db="EMBL/GenBank/DDBJ databases">
        <authorList>
            <consortium name="Genoscope - CEA"/>
            <person name="William W."/>
        </authorList>
    </citation>
    <scope>NUCLEOTIDE SEQUENCE [LARGE SCALE GENOMIC DNA]</scope>
    <source>
        <strain evidence="6 7">29B2s-10</strain>
    </source>
</reference>
<keyword evidence="2" id="KW-0507">mRNA processing</keyword>
<name>A0ABP0E9Q2_9ASCO</name>
<keyword evidence="4" id="KW-0508">mRNA splicing</keyword>
<proteinExistence type="predicted"/>
<protein>
    <submittedName>
        <fullName evidence="6">Uncharacterized protein</fullName>
    </submittedName>
</protein>
<dbReference type="Pfam" id="PF23241">
    <property type="entry name" value="HAT_PRP39_C"/>
    <property type="match status" value="1"/>
</dbReference>
<accession>A0ABP0E9Q2</accession>
<evidence type="ECO:0000256" key="4">
    <source>
        <dbReference type="ARBA" id="ARBA00023187"/>
    </source>
</evidence>
<evidence type="ECO:0000313" key="7">
    <source>
        <dbReference type="Proteomes" id="UP001497600"/>
    </source>
</evidence>
<dbReference type="EMBL" id="OZ004255">
    <property type="protein sequence ID" value="CAK7900518.1"/>
    <property type="molecule type" value="Genomic_DNA"/>
</dbReference>
<keyword evidence="5" id="KW-0539">Nucleus</keyword>
<dbReference type="InterPro" id="IPR011990">
    <property type="entry name" value="TPR-like_helical_dom_sf"/>
</dbReference>
<dbReference type="InterPro" id="IPR059164">
    <property type="entry name" value="HAT_PRP39_C"/>
</dbReference>
<dbReference type="Proteomes" id="UP001497600">
    <property type="component" value="Chromosome C"/>
</dbReference>
<sequence>MEQENKDWIKLSEVLVSKPDDFETWQKLVEAAEAGSTHDGISKSSTSTELNILRITYENLLDKWPLLHQYWLNYAEWEFKLGHTENCRQVYQRALVQLPRSIECWLAYTKFIILTSCDESETLKVLESARYHIGNHFYSHEFYDEYLTYLESRSKYDENMRKRFYILLRIIIELPLYHYGKYFKTFIQLVDKLDHQTAKYLIPDREMSRYNLKDLKQTSSKLKKLFTDVYISTQFKVYGLYTYEKRITRSYFHVNYLSKDQLNVWQEYLDFVELKYPELVELTYERCIVSTALYKDFWIRYSDYYIRKSQSIESAKQILLKAISITPMTNIELKLKLIDLETFQGNHVKARDIVLMNLRLFPECLPLIVKLLNLERMLHPNDDEYVLGLFETLISETKLVYLYKELVNYKFEDHAMSKFFRKFENNEDSWIFWTSYLECMISSNGNKEVTQLKKIYEQGLTKISSSTDREKFSTSWGSLLQISP</sequence>
<keyword evidence="3" id="KW-0677">Repeat</keyword>
<dbReference type="SMART" id="SM00386">
    <property type="entry name" value="HAT"/>
    <property type="match status" value="6"/>
</dbReference>
<dbReference type="Pfam" id="PF23240">
    <property type="entry name" value="HAT_PRP39_N"/>
    <property type="match status" value="1"/>
</dbReference>
<gene>
    <name evidence="6" type="ORF">CAAN4_C07712</name>
</gene>
<organism evidence="6 7">
    <name type="scientific">[Candida] anglica</name>
    <dbReference type="NCBI Taxonomy" id="148631"/>
    <lineage>
        <taxon>Eukaryota</taxon>
        <taxon>Fungi</taxon>
        <taxon>Dikarya</taxon>
        <taxon>Ascomycota</taxon>
        <taxon>Saccharomycotina</taxon>
        <taxon>Pichiomycetes</taxon>
        <taxon>Debaryomycetaceae</taxon>
        <taxon>Kurtzmaniella</taxon>
    </lineage>
</organism>
<dbReference type="PANTHER" id="PTHR17204">
    <property type="entry name" value="PRE-MRNA PROCESSING PROTEIN PRP39-RELATED"/>
    <property type="match status" value="1"/>
</dbReference>
<dbReference type="SUPFAM" id="SSF48452">
    <property type="entry name" value="TPR-like"/>
    <property type="match status" value="1"/>
</dbReference>